<evidence type="ECO:0000313" key="1">
    <source>
        <dbReference type="EMBL" id="MBM6498824.1"/>
    </source>
</evidence>
<organism evidence="1 2">
    <name type="scientific">Flavobacterium macrobrachii</name>
    <dbReference type="NCBI Taxonomy" id="591204"/>
    <lineage>
        <taxon>Bacteria</taxon>
        <taxon>Pseudomonadati</taxon>
        <taxon>Bacteroidota</taxon>
        <taxon>Flavobacteriia</taxon>
        <taxon>Flavobacteriales</taxon>
        <taxon>Flavobacteriaceae</taxon>
        <taxon>Flavobacterium</taxon>
    </lineage>
</organism>
<keyword evidence="2" id="KW-1185">Reference proteome</keyword>
<dbReference type="Proteomes" id="UP000759529">
    <property type="component" value="Unassembled WGS sequence"/>
</dbReference>
<dbReference type="EMBL" id="JACSOD020000455">
    <property type="protein sequence ID" value="MBM6498824.1"/>
    <property type="molecule type" value="Genomic_DNA"/>
</dbReference>
<evidence type="ECO:0000313" key="2">
    <source>
        <dbReference type="Proteomes" id="UP000759529"/>
    </source>
</evidence>
<accession>A0ABS2CW51</accession>
<reference evidence="1 2" key="1">
    <citation type="submission" date="2021-02" db="EMBL/GenBank/DDBJ databases">
        <authorList>
            <person name="Jung H.S."/>
            <person name="Chun B.H."/>
            <person name="Jeon C.O."/>
        </authorList>
    </citation>
    <scope>NUCLEOTIDE SEQUENCE [LARGE SCALE GENOMIC DNA]</scope>
    <source>
        <strain evidence="1 2">LMG 25203</strain>
    </source>
</reference>
<sequence length="520" mass="54643">MIKNIKWLFLASVTLIACSDDEKVVVNDTADGLPLTAGSADFSKYVALGDSFAAGFSDGALFIEAQKGAYPNILAQQFSLVGGGDFTTPFMADNVGGFLGSSIYTPRLYLAPPAGPGQSPSPSSVALPPYSQVSSTTFNSLGSTFNNMGIPGAKSFHLVAPGYGSAAGNPYFARFASNPGTTVLADALSQSPTFFSLWIGGNDELGYATAGGDETVNPLTPQTTFDSAYNTLISQMTAGGRKGVIANLPYVTTLPYFYVIKYDQLTQSNLTVNNVNQVNALNTQLYGPLLNALTFLGQGNRINLLSSTGNNPMLMVDETLADLTIPLTQVITQGLILQGVPVPQATAQGTLLGQVFGRARQTRPTDLICLSASSRIGRLPSVAQDGIASPAPSLLGQLGVTFPLPDRYVLIPSEVTEIEAATNGYNATIEAAATANDLAFVNAKDIMARLSTTGISDSGYTLNSTYVSGGAFSLDGIHPSPRGYALIANEFIKSINSKYGSNLKGVKFSDYRIMFPPVLQ</sequence>
<dbReference type="Gene3D" id="3.40.50.1110">
    <property type="entry name" value="SGNH hydrolase"/>
    <property type="match status" value="2"/>
</dbReference>
<dbReference type="InterPro" id="IPR036514">
    <property type="entry name" value="SGNH_hydro_sf"/>
</dbReference>
<gene>
    <name evidence="1" type="ORF">H9X54_005840</name>
</gene>
<comment type="caution">
    <text evidence="1">The sequence shown here is derived from an EMBL/GenBank/DDBJ whole genome shotgun (WGS) entry which is preliminary data.</text>
</comment>
<name>A0ABS2CW51_9FLAO</name>
<proteinExistence type="predicted"/>
<dbReference type="RefSeq" id="WP_187658137.1">
    <property type="nucleotide sequence ID" value="NZ_JACSOD020000455.1"/>
</dbReference>
<dbReference type="PROSITE" id="PS51257">
    <property type="entry name" value="PROKAR_LIPOPROTEIN"/>
    <property type="match status" value="1"/>
</dbReference>
<protein>
    <submittedName>
        <fullName evidence="1">G-D-S-L family lipolytic protein</fullName>
    </submittedName>
</protein>
<dbReference type="SUPFAM" id="SSF52266">
    <property type="entry name" value="SGNH hydrolase"/>
    <property type="match status" value="2"/>
</dbReference>